<name>A0A8A4ZC91_9MICO</name>
<proteinExistence type="predicted"/>
<protein>
    <submittedName>
        <fullName evidence="2">NAD(P)/FAD-dependent oxidoreductase</fullName>
    </submittedName>
</protein>
<keyword evidence="1" id="KW-0560">Oxidoreductase</keyword>
<dbReference type="InterPro" id="IPR050982">
    <property type="entry name" value="Auxin_biosynth/cation_transpt"/>
</dbReference>
<dbReference type="Gene3D" id="3.50.50.60">
    <property type="entry name" value="FAD/NAD(P)-binding domain"/>
    <property type="match status" value="1"/>
</dbReference>
<dbReference type="PIRSF" id="PIRSF000332">
    <property type="entry name" value="FMO"/>
    <property type="match status" value="1"/>
</dbReference>
<dbReference type="PRINTS" id="PR00368">
    <property type="entry name" value="FADPNR"/>
</dbReference>
<dbReference type="PANTHER" id="PTHR43539:SF78">
    <property type="entry name" value="FLAVIN-CONTAINING MONOOXYGENASE"/>
    <property type="match status" value="1"/>
</dbReference>
<reference evidence="2" key="1">
    <citation type="submission" date="2021-03" db="EMBL/GenBank/DDBJ databases">
        <title>Pengzhenrongella sicca gen. nov., sp. nov., a new member of suborder Micrococcineae isolated from High-Arctic tundra soil.</title>
        <authorList>
            <person name="Peng F."/>
        </authorList>
    </citation>
    <scope>NUCLEOTIDE SEQUENCE</scope>
    <source>
        <strain evidence="2">LRZ-2</strain>
    </source>
</reference>
<keyword evidence="3" id="KW-1185">Reference proteome</keyword>
<dbReference type="AlphaFoldDB" id="A0A8A4ZC91"/>
<dbReference type="InterPro" id="IPR000960">
    <property type="entry name" value="Flavin_mOase"/>
</dbReference>
<dbReference type="PRINTS" id="PR00469">
    <property type="entry name" value="PNDRDTASEII"/>
</dbReference>
<sequence length="376" mass="40255">MTADVDVDTLIIGASAAGLATAACVRTSGRSVEILEAADAVGPAWRGHYDRLHLHTPKSISALPGLRMPASWPRYPSRDQVVEYLERYRAHHRLAPLFGQRVTRLERAGGAWVATTADGDRRARAVVVATGANREPVRPSWPGQDDFGGQVLHSSQYRSGAAWAGRAVLVVGFGNSACEQAIDLVEHGAHPHLSVRSPINVIPRDVFGTIPVLQLGIALRHLPPAVSDALAAPLVRLTIGDVRDVGLRKLPYGPNTQMARDRHIPLLDIGTMAHLRAGRIGVHPGIARFTPRGVVFTDGAALDVDAVVLATGYRPALEQFLTPWREVCDDDGVPLASGRQTALAGLYFCGQFVSPAGMLREIGIEARRIAALLATA</sequence>
<dbReference type="SUPFAM" id="SSF51905">
    <property type="entry name" value="FAD/NAD(P)-binding domain"/>
    <property type="match status" value="2"/>
</dbReference>
<evidence type="ECO:0000256" key="1">
    <source>
        <dbReference type="ARBA" id="ARBA00023002"/>
    </source>
</evidence>
<dbReference type="KEGG" id="psic:J4E96_12500"/>
<gene>
    <name evidence="2" type="ORF">J4E96_12500</name>
</gene>
<dbReference type="EMBL" id="CP071868">
    <property type="protein sequence ID" value="QTE28206.1"/>
    <property type="molecule type" value="Genomic_DNA"/>
</dbReference>
<dbReference type="InterPro" id="IPR036188">
    <property type="entry name" value="FAD/NAD-bd_sf"/>
</dbReference>
<evidence type="ECO:0000313" key="2">
    <source>
        <dbReference type="EMBL" id="QTE28206.1"/>
    </source>
</evidence>
<dbReference type="GO" id="GO:0004497">
    <property type="term" value="F:monooxygenase activity"/>
    <property type="evidence" value="ECO:0007669"/>
    <property type="project" value="TreeGrafter"/>
</dbReference>
<dbReference type="RefSeq" id="WP_227422436.1">
    <property type="nucleotide sequence ID" value="NZ_CP071868.1"/>
</dbReference>
<dbReference type="GO" id="GO:0050661">
    <property type="term" value="F:NADP binding"/>
    <property type="evidence" value="ECO:0007669"/>
    <property type="project" value="InterPro"/>
</dbReference>
<dbReference type="GO" id="GO:0005829">
    <property type="term" value="C:cytosol"/>
    <property type="evidence" value="ECO:0007669"/>
    <property type="project" value="TreeGrafter"/>
</dbReference>
<dbReference type="Proteomes" id="UP000663937">
    <property type="component" value="Chromosome"/>
</dbReference>
<evidence type="ECO:0000313" key="3">
    <source>
        <dbReference type="Proteomes" id="UP000663937"/>
    </source>
</evidence>
<accession>A0A8A4ZC91</accession>
<dbReference type="PANTHER" id="PTHR43539">
    <property type="entry name" value="FLAVIN-BINDING MONOOXYGENASE-LIKE PROTEIN (AFU_ORTHOLOGUE AFUA_4G09220)"/>
    <property type="match status" value="1"/>
</dbReference>
<organism evidence="2 3">
    <name type="scientific">Pengzhenrongella sicca</name>
    <dbReference type="NCBI Taxonomy" id="2819238"/>
    <lineage>
        <taxon>Bacteria</taxon>
        <taxon>Bacillati</taxon>
        <taxon>Actinomycetota</taxon>
        <taxon>Actinomycetes</taxon>
        <taxon>Micrococcales</taxon>
        <taxon>Pengzhenrongella</taxon>
    </lineage>
</organism>
<dbReference type="Pfam" id="PF13738">
    <property type="entry name" value="Pyr_redox_3"/>
    <property type="match status" value="1"/>
</dbReference>
<dbReference type="GO" id="GO:0050660">
    <property type="term" value="F:flavin adenine dinucleotide binding"/>
    <property type="evidence" value="ECO:0007669"/>
    <property type="project" value="InterPro"/>
</dbReference>